<evidence type="ECO:0000313" key="1">
    <source>
        <dbReference type="EMBL" id="KAI3432724.1"/>
    </source>
</evidence>
<keyword evidence="2" id="KW-1185">Reference proteome</keyword>
<proteinExistence type="predicted"/>
<gene>
    <name evidence="1" type="ORF">D9Q98_004266</name>
</gene>
<reference evidence="1" key="1">
    <citation type="journal article" date="2019" name="Plant J.">
        <title>Chlorella vulgaris genome assembly and annotation reveals the molecular basis for metabolic acclimation to high light conditions.</title>
        <authorList>
            <person name="Cecchin M."/>
            <person name="Marcolungo L."/>
            <person name="Rossato M."/>
            <person name="Girolomoni L."/>
            <person name="Cosentino E."/>
            <person name="Cuine S."/>
            <person name="Li-Beisson Y."/>
            <person name="Delledonne M."/>
            <person name="Ballottari M."/>
        </authorList>
    </citation>
    <scope>NUCLEOTIDE SEQUENCE</scope>
    <source>
        <strain evidence="1">211/11P</strain>
    </source>
</reference>
<reference evidence="1" key="2">
    <citation type="submission" date="2020-11" db="EMBL/GenBank/DDBJ databases">
        <authorList>
            <person name="Cecchin M."/>
            <person name="Marcolungo L."/>
            <person name="Rossato M."/>
            <person name="Girolomoni L."/>
            <person name="Cosentino E."/>
            <person name="Cuine S."/>
            <person name="Li-Beisson Y."/>
            <person name="Delledonne M."/>
            <person name="Ballottari M."/>
        </authorList>
    </citation>
    <scope>NUCLEOTIDE SEQUENCE</scope>
    <source>
        <strain evidence="1">211/11P</strain>
        <tissue evidence="1">Whole cell</tissue>
    </source>
</reference>
<sequence>MCDERCCHCRPLPRTPGRWRSTSHGSQGRHRPRGAAAVQPAKLASSIRAGGQVSLRRQHDTAHVVLLLCNLQVQACAEGLQLCACFVDFRKAYDSVPRERLWDKLAAIGPSPLR</sequence>
<dbReference type="OrthoDB" id="410104at2759"/>
<accession>A0A9D4TRN8</accession>
<evidence type="ECO:0008006" key="3">
    <source>
        <dbReference type="Google" id="ProtNLM"/>
    </source>
</evidence>
<name>A0A9D4TRN8_CHLVU</name>
<evidence type="ECO:0000313" key="2">
    <source>
        <dbReference type="Proteomes" id="UP001055712"/>
    </source>
</evidence>
<comment type="caution">
    <text evidence="1">The sequence shown here is derived from an EMBL/GenBank/DDBJ whole genome shotgun (WGS) entry which is preliminary data.</text>
</comment>
<protein>
    <recommendedName>
        <fullName evidence="3">Reverse transcriptase domain-containing protein</fullName>
    </recommendedName>
</protein>
<dbReference type="Proteomes" id="UP001055712">
    <property type="component" value="Unassembled WGS sequence"/>
</dbReference>
<dbReference type="EMBL" id="SIDB01000005">
    <property type="protein sequence ID" value="KAI3432724.1"/>
    <property type="molecule type" value="Genomic_DNA"/>
</dbReference>
<organism evidence="1 2">
    <name type="scientific">Chlorella vulgaris</name>
    <name type="common">Green alga</name>
    <dbReference type="NCBI Taxonomy" id="3077"/>
    <lineage>
        <taxon>Eukaryota</taxon>
        <taxon>Viridiplantae</taxon>
        <taxon>Chlorophyta</taxon>
        <taxon>core chlorophytes</taxon>
        <taxon>Trebouxiophyceae</taxon>
        <taxon>Chlorellales</taxon>
        <taxon>Chlorellaceae</taxon>
        <taxon>Chlorella clade</taxon>
        <taxon>Chlorella</taxon>
    </lineage>
</organism>
<dbReference type="AlphaFoldDB" id="A0A9D4TRN8"/>